<evidence type="ECO:0000313" key="2">
    <source>
        <dbReference type="Proteomes" id="UP000028700"/>
    </source>
</evidence>
<comment type="caution">
    <text evidence="1">The sequence shown here is derived from an EMBL/GenBank/DDBJ whole genome shotgun (WGS) entry which is preliminary data.</text>
</comment>
<dbReference type="AlphaFoldDB" id="A0A081BIA1"/>
<gene>
    <name evidence="1" type="ORF">LOSG293_120060</name>
</gene>
<organism evidence="1 2">
    <name type="scientific">Secundilactobacillus oryzae JCM 18671</name>
    <dbReference type="NCBI Taxonomy" id="1291743"/>
    <lineage>
        <taxon>Bacteria</taxon>
        <taxon>Bacillati</taxon>
        <taxon>Bacillota</taxon>
        <taxon>Bacilli</taxon>
        <taxon>Lactobacillales</taxon>
        <taxon>Lactobacillaceae</taxon>
        <taxon>Secundilactobacillus</taxon>
    </lineage>
</organism>
<keyword evidence="2" id="KW-1185">Reference proteome</keyword>
<dbReference type="RefSeq" id="WP_235786806.1">
    <property type="nucleotide sequence ID" value="NZ_BBAZ01000010.1"/>
</dbReference>
<evidence type="ECO:0000313" key="1">
    <source>
        <dbReference type="EMBL" id="GAK47769.1"/>
    </source>
</evidence>
<reference evidence="1" key="1">
    <citation type="journal article" date="2014" name="Genome Announc.">
        <title>Draft Genome Sequence of Lactobacillus oryzae Strain SG293T.</title>
        <authorList>
            <person name="Tanizawa Y."/>
            <person name="Fujisawa T."/>
            <person name="Mochizuki T."/>
            <person name="Kaminuma E."/>
            <person name="Nakamura Y."/>
            <person name="Tohno M."/>
        </authorList>
    </citation>
    <scope>NUCLEOTIDE SEQUENCE [LARGE SCALE GENOMIC DNA]</scope>
    <source>
        <strain evidence="1">SG293</strain>
    </source>
</reference>
<dbReference type="EMBL" id="BBJM01000012">
    <property type="protein sequence ID" value="GAK47769.1"/>
    <property type="molecule type" value="Genomic_DNA"/>
</dbReference>
<protein>
    <submittedName>
        <fullName evidence="1">Capsular polysaccharide biosynthesis protein</fullName>
    </submittedName>
</protein>
<dbReference type="Proteomes" id="UP000028700">
    <property type="component" value="Unassembled WGS sequence"/>
</dbReference>
<dbReference type="STRING" id="1291743.LOSG293_120060"/>
<proteinExistence type="predicted"/>
<name>A0A081BIA1_9LACO</name>
<accession>A0A081BIA1</accession>
<sequence length="63" mass="7366">MKVNGYSNQRIHQLDKEDIYSRHVYYDVKRAFERNAQIIAEPQRLYKLVEDGVLAQVTATSPV</sequence>